<dbReference type="AlphaFoldDB" id="A0A1Y5I1S8"/>
<dbReference type="PANTHER" id="PTHR11010">
    <property type="entry name" value="PROTEASE S28 PRO-X CARBOXYPEPTIDASE-RELATED"/>
    <property type="match status" value="1"/>
</dbReference>
<comment type="similarity">
    <text evidence="1">Belongs to the peptidase S28 family.</text>
</comment>
<dbReference type="InterPro" id="IPR029058">
    <property type="entry name" value="AB_hydrolase_fold"/>
</dbReference>
<keyword evidence="4" id="KW-0378">Hydrolase</keyword>
<keyword evidence="3 6" id="KW-0732">Signal</keyword>
<dbReference type="Proteomes" id="UP000195557">
    <property type="component" value="Unassembled WGS sequence"/>
</dbReference>
<feature type="chain" id="PRO_5012328247" description="Peptidase S28" evidence="6">
    <location>
        <begin position="23"/>
        <end position="542"/>
    </location>
</feature>
<evidence type="ECO:0000256" key="1">
    <source>
        <dbReference type="ARBA" id="ARBA00011079"/>
    </source>
</evidence>
<evidence type="ECO:0000256" key="6">
    <source>
        <dbReference type="SAM" id="SignalP"/>
    </source>
</evidence>
<dbReference type="Gene3D" id="3.40.50.1820">
    <property type="entry name" value="alpha/beta hydrolase"/>
    <property type="match status" value="1"/>
</dbReference>
<protein>
    <recommendedName>
        <fullName evidence="8">Peptidase S28</fullName>
    </recommendedName>
</protein>
<evidence type="ECO:0000313" key="7">
    <source>
        <dbReference type="EMBL" id="OUS43449.1"/>
    </source>
</evidence>
<accession>A0A1Y5I1S8</accession>
<keyword evidence="5" id="KW-0325">Glycoprotein</keyword>
<dbReference type="eggNOG" id="KOG2182">
    <property type="taxonomic scope" value="Eukaryota"/>
</dbReference>
<organism evidence="7">
    <name type="scientific">Ostreococcus tauri</name>
    <name type="common">Marine green alga</name>
    <dbReference type="NCBI Taxonomy" id="70448"/>
    <lineage>
        <taxon>Eukaryota</taxon>
        <taxon>Viridiplantae</taxon>
        <taxon>Chlorophyta</taxon>
        <taxon>Mamiellophyceae</taxon>
        <taxon>Mamiellales</taxon>
        <taxon>Bathycoccaceae</taxon>
        <taxon>Ostreococcus</taxon>
    </lineage>
</organism>
<evidence type="ECO:0000256" key="2">
    <source>
        <dbReference type="ARBA" id="ARBA00022670"/>
    </source>
</evidence>
<dbReference type="GO" id="GO:0070008">
    <property type="term" value="F:serine-type exopeptidase activity"/>
    <property type="evidence" value="ECO:0007669"/>
    <property type="project" value="InterPro"/>
</dbReference>
<dbReference type="InterPro" id="IPR008758">
    <property type="entry name" value="Peptidase_S28"/>
</dbReference>
<reference evidence="7" key="1">
    <citation type="submission" date="2017-04" db="EMBL/GenBank/DDBJ databases">
        <title>Population genomics of picophytoplankton unveils novel chromosome hypervariability.</title>
        <authorList>
            <consortium name="DOE Joint Genome Institute"/>
            <person name="Blanc-Mathieu R."/>
            <person name="Krasovec M."/>
            <person name="Hebrard M."/>
            <person name="Yau S."/>
            <person name="Desgranges E."/>
            <person name="Martin J."/>
            <person name="Schackwitz W."/>
            <person name="Kuo A."/>
            <person name="Salin G."/>
            <person name="Donnadieu C."/>
            <person name="Desdevises Y."/>
            <person name="Sanchez-Ferandin S."/>
            <person name="Moreau H."/>
            <person name="Rivals E."/>
            <person name="Grigoriev I.V."/>
            <person name="Grimsley N."/>
            <person name="Eyre-Walker A."/>
            <person name="Piganeau G."/>
        </authorList>
    </citation>
    <scope>NUCLEOTIDE SEQUENCE [LARGE SCALE GENOMIC DNA]</scope>
    <source>
        <strain evidence="7">RCC 1115</strain>
    </source>
</reference>
<proteinExistence type="inferred from homology"/>
<dbReference type="Gene3D" id="1.20.120.980">
    <property type="entry name" value="Serine carboxypeptidase S28, SKS domain"/>
    <property type="match status" value="1"/>
</dbReference>
<dbReference type="PANTHER" id="PTHR11010:SF11">
    <property type="entry name" value="THYMUS-SPECIFIC SERINE PROTEASE"/>
    <property type="match status" value="1"/>
</dbReference>
<dbReference type="SUPFAM" id="SSF53474">
    <property type="entry name" value="alpha/beta-Hydrolases"/>
    <property type="match status" value="2"/>
</dbReference>
<evidence type="ECO:0000256" key="3">
    <source>
        <dbReference type="ARBA" id="ARBA00022729"/>
    </source>
</evidence>
<dbReference type="EMBL" id="KZ155832">
    <property type="protein sequence ID" value="OUS43449.1"/>
    <property type="molecule type" value="Genomic_DNA"/>
</dbReference>
<gene>
    <name evidence="7" type="ORF">BE221DRAFT_81058</name>
</gene>
<dbReference type="InterPro" id="IPR042269">
    <property type="entry name" value="Ser_carbopepase_S28_SKS"/>
</dbReference>
<dbReference type="GO" id="GO:0008239">
    <property type="term" value="F:dipeptidyl-peptidase activity"/>
    <property type="evidence" value="ECO:0007669"/>
    <property type="project" value="TreeGrafter"/>
</dbReference>
<sequence length="542" mass="59146">MGPRAFSLALALVATAVVGARAIAPATRVDGLRRPSVARALGGARGDFEINDDVDDAERWFDQTLDHFDHVDRRRWSQRYFVNERFVEKIEASTPVFVCVGGEGPALTARAVLDGGTHCGTMIDLAKKHRGIALALEHRFYGASQPTGDLSRESLRYLTSAQALEDVVAFVKYVADAYGLRTTPSDDGRNGSYSRVIAFGGSYPGMLAAWSRVKYPHAIHAAVASSAPIRAELDMRGYYDVVGEALREKDVGGSDACFDAVSETFESELNEALKTPEGRRALETRFNVCGDAALDQFGGRDGFADVLRAMFPAQNNDPSCEMEDTSCLNIAKACAMMTRAETGKRLDALASVVKVVFGSSCVSLDGAAYMRELMSETPNPLGEGERQWTWQTCTEFAFFQTCEKDSGCPFKLDPPTMPLSSYQWICAQVFGVSAEQTKNAVERSNARYGGITPGGTRILFPSGSVDPWIANSFVSNTFSPKWEPAFVVPGASHHAWTHPPKDTDSAAVVQARARIEKQVEKWMNQGPMTLDSARDRLRVGRV</sequence>
<dbReference type="GO" id="GO:0006508">
    <property type="term" value="P:proteolysis"/>
    <property type="evidence" value="ECO:0007669"/>
    <property type="project" value="UniProtKB-KW"/>
</dbReference>
<keyword evidence="2" id="KW-0645">Protease</keyword>
<feature type="signal peptide" evidence="6">
    <location>
        <begin position="1"/>
        <end position="22"/>
    </location>
</feature>
<dbReference type="Pfam" id="PF05577">
    <property type="entry name" value="Peptidase_S28"/>
    <property type="match status" value="1"/>
</dbReference>
<evidence type="ECO:0008006" key="8">
    <source>
        <dbReference type="Google" id="ProtNLM"/>
    </source>
</evidence>
<evidence type="ECO:0000256" key="4">
    <source>
        <dbReference type="ARBA" id="ARBA00022801"/>
    </source>
</evidence>
<name>A0A1Y5I1S8_OSTTA</name>
<evidence type="ECO:0000256" key="5">
    <source>
        <dbReference type="ARBA" id="ARBA00023180"/>
    </source>
</evidence>